<evidence type="ECO:0000256" key="5">
    <source>
        <dbReference type="ARBA" id="ARBA00023136"/>
    </source>
</evidence>
<keyword evidence="10" id="KW-1185">Reference proteome</keyword>
<feature type="transmembrane region" description="Helical" evidence="6">
    <location>
        <begin position="401"/>
        <end position="423"/>
    </location>
</feature>
<feature type="transmembrane region" description="Helical" evidence="6">
    <location>
        <begin position="347"/>
        <end position="364"/>
    </location>
</feature>
<feature type="transmembrane region" description="Helical" evidence="6">
    <location>
        <begin position="46"/>
        <end position="65"/>
    </location>
</feature>
<accession>A0A1G9CXB2</accession>
<dbReference type="RefSeq" id="WP_342670232.1">
    <property type="nucleotide sequence ID" value="NZ_FNFV01000003.1"/>
</dbReference>
<dbReference type="Pfam" id="PF03772">
    <property type="entry name" value="Competence"/>
    <property type="match status" value="1"/>
</dbReference>
<feature type="domain" description="ComEC/Rec2-related protein" evidence="7">
    <location>
        <begin position="243"/>
        <end position="519"/>
    </location>
</feature>
<evidence type="ECO:0000256" key="4">
    <source>
        <dbReference type="ARBA" id="ARBA00022989"/>
    </source>
</evidence>
<evidence type="ECO:0000256" key="6">
    <source>
        <dbReference type="SAM" id="Phobius"/>
    </source>
</evidence>
<dbReference type="EMBL" id="FNFV01000003">
    <property type="protein sequence ID" value="SDK56316.1"/>
    <property type="molecule type" value="Genomic_DNA"/>
</dbReference>
<dbReference type="InterPro" id="IPR025405">
    <property type="entry name" value="DUF4131"/>
</dbReference>
<feature type="transmembrane region" description="Helical" evidence="6">
    <location>
        <begin position="370"/>
        <end position="389"/>
    </location>
</feature>
<keyword evidence="4 6" id="KW-1133">Transmembrane helix</keyword>
<dbReference type="PANTHER" id="PTHR30619">
    <property type="entry name" value="DNA INTERNALIZATION/COMPETENCE PROTEIN COMEC/REC2"/>
    <property type="match status" value="1"/>
</dbReference>
<name>A0A1G9CXB2_9RHOB</name>
<organism evidence="9 10">
    <name type="scientific">Meinhardsimonia xiamenensis</name>
    <dbReference type="NCBI Taxonomy" id="990712"/>
    <lineage>
        <taxon>Bacteria</taxon>
        <taxon>Pseudomonadati</taxon>
        <taxon>Pseudomonadota</taxon>
        <taxon>Alphaproteobacteria</taxon>
        <taxon>Rhodobacterales</taxon>
        <taxon>Paracoccaceae</taxon>
        <taxon>Meinhardsimonia</taxon>
    </lineage>
</organism>
<keyword evidence="5 6" id="KW-0472">Membrane</keyword>
<evidence type="ECO:0000256" key="3">
    <source>
        <dbReference type="ARBA" id="ARBA00022692"/>
    </source>
</evidence>
<feature type="transmembrane region" description="Helical" evidence="6">
    <location>
        <begin position="474"/>
        <end position="492"/>
    </location>
</feature>
<dbReference type="NCBIfam" id="TIGR00360">
    <property type="entry name" value="ComEC_N-term"/>
    <property type="match status" value="1"/>
</dbReference>
<dbReference type="InterPro" id="IPR052159">
    <property type="entry name" value="Competence_DNA_uptake"/>
</dbReference>
<evidence type="ECO:0000313" key="9">
    <source>
        <dbReference type="EMBL" id="SDK56316.1"/>
    </source>
</evidence>
<protein>
    <submittedName>
        <fullName evidence="9">Competence protein ComEC</fullName>
    </submittedName>
</protein>
<dbReference type="Proteomes" id="UP000199328">
    <property type="component" value="Unassembled WGS sequence"/>
</dbReference>
<feature type="transmembrane region" description="Helical" evidence="6">
    <location>
        <begin position="21"/>
        <end position="40"/>
    </location>
</feature>
<feature type="transmembrane region" description="Helical" evidence="6">
    <location>
        <begin position="263"/>
        <end position="289"/>
    </location>
</feature>
<sequence length="686" mass="71579">MAPIAAIVGFLLGAVDRQRGALMPWAPVAFGAGIACYFALGTEPPLWRLGAFAVSALILCGWLWWRAPRALAPALGLALFALGLADAGLRARHVATPVLEGRYYGPIEGRVVGIDRSRSDRPRLTLDEVWLGDVPIGKVPARVRISLHGLVPQLPAPGARVMTTGHLAAPGGAVEPGGFDFRRHAWFQRIGAVGYTRNPLLLVEPAAPQAGGALWLARLRFRLGDAVRAVLPGEPGAFAAAIMTGDRSGIRQQTLEALRDSNLAHLLAISGLHMGLLSGFVFAALRLAMAAVPWLALNWPIKKIAAGGALVAASVYYALSGGNVATERAFVMVAVALGAVLLDRRALTLRAVAVAALIVLAVRPETLTSPGFQMSFAATAALVGVFAALRDWERWAPRRWARGVLAVVISSAVAGLATAPVAAAHFNRISDYGLVANLLSVPLMGLVVIPGAVLAALLAPLGLGWLGLELMRPAIVWILAVAERVAALPGAVTPVPAPPAWVLPVMAAGGLVALIWRGRGRWAGLPLAAAAVAGWALAERPALLVSADGALLGLMTEHGRALSKPRGQGFVATIWLENDGDGASQAEAALRPAFTREGNILRFTLGGRRLAQLSGRGARERLSEACAGADLVILAAVAETLPEGCTVIDRASLARSGALAIMPRRGSLEIVTAAERAGRRLWHGAP</sequence>
<dbReference type="Pfam" id="PF13567">
    <property type="entry name" value="DUF4131"/>
    <property type="match status" value="1"/>
</dbReference>
<evidence type="ECO:0000256" key="2">
    <source>
        <dbReference type="ARBA" id="ARBA00022475"/>
    </source>
</evidence>
<dbReference type="InterPro" id="IPR004477">
    <property type="entry name" value="ComEC_N"/>
</dbReference>
<feature type="domain" description="DUF4131" evidence="8">
    <location>
        <begin position="45"/>
        <end position="199"/>
    </location>
</feature>
<evidence type="ECO:0000259" key="7">
    <source>
        <dbReference type="Pfam" id="PF03772"/>
    </source>
</evidence>
<evidence type="ECO:0000313" key="10">
    <source>
        <dbReference type="Proteomes" id="UP000199328"/>
    </source>
</evidence>
<dbReference type="PANTHER" id="PTHR30619:SF1">
    <property type="entry name" value="RECOMBINATION PROTEIN 2"/>
    <property type="match status" value="1"/>
</dbReference>
<proteinExistence type="predicted"/>
<keyword evidence="2" id="KW-1003">Cell membrane</keyword>
<reference evidence="10" key="1">
    <citation type="submission" date="2016-10" db="EMBL/GenBank/DDBJ databases">
        <authorList>
            <person name="Varghese N."/>
            <person name="Submissions S."/>
        </authorList>
    </citation>
    <scope>NUCLEOTIDE SEQUENCE [LARGE SCALE GENOMIC DNA]</scope>
    <source>
        <strain evidence="10">CGMCC 1.10789</strain>
    </source>
</reference>
<evidence type="ECO:0000259" key="8">
    <source>
        <dbReference type="Pfam" id="PF13567"/>
    </source>
</evidence>
<keyword evidence="3 6" id="KW-0812">Transmembrane</keyword>
<feature type="transmembrane region" description="Helical" evidence="6">
    <location>
        <begin position="498"/>
        <end position="516"/>
    </location>
</feature>
<feature type="transmembrane region" description="Helical" evidence="6">
    <location>
        <begin position="301"/>
        <end position="319"/>
    </location>
</feature>
<dbReference type="AlphaFoldDB" id="A0A1G9CXB2"/>
<dbReference type="STRING" id="990712.SAMN05216257_103265"/>
<comment type="subcellular location">
    <subcellularLocation>
        <location evidence="1">Cell membrane</location>
        <topology evidence="1">Multi-pass membrane protein</topology>
    </subcellularLocation>
</comment>
<dbReference type="GO" id="GO:0005886">
    <property type="term" value="C:plasma membrane"/>
    <property type="evidence" value="ECO:0007669"/>
    <property type="project" value="UniProtKB-SubCell"/>
</dbReference>
<gene>
    <name evidence="9" type="ORF">SAMN05216257_103265</name>
</gene>
<evidence type="ECO:0000256" key="1">
    <source>
        <dbReference type="ARBA" id="ARBA00004651"/>
    </source>
</evidence>
<feature type="transmembrane region" description="Helical" evidence="6">
    <location>
        <begin position="443"/>
        <end position="467"/>
    </location>
</feature>